<gene>
    <name evidence="2" type="ORF">D3H65_28855</name>
</gene>
<dbReference type="AlphaFoldDB" id="A0A3B7N6T0"/>
<dbReference type="KEGG" id="pseg:D3H65_28855"/>
<dbReference type="EMBL" id="CP032157">
    <property type="protein sequence ID" value="AXY77751.1"/>
    <property type="molecule type" value="Genomic_DNA"/>
</dbReference>
<name>A0A3B7N6T0_9BACT</name>
<feature type="transmembrane region" description="Helical" evidence="1">
    <location>
        <begin position="114"/>
        <end position="133"/>
    </location>
</feature>
<organism evidence="2 3">
    <name type="scientific">Paraflavitalea soli</name>
    <dbReference type="NCBI Taxonomy" id="2315862"/>
    <lineage>
        <taxon>Bacteria</taxon>
        <taxon>Pseudomonadati</taxon>
        <taxon>Bacteroidota</taxon>
        <taxon>Chitinophagia</taxon>
        <taxon>Chitinophagales</taxon>
        <taxon>Chitinophagaceae</taxon>
        <taxon>Paraflavitalea</taxon>
    </lineage>
</organism>
<proteinExistence type="predicted"/>
<keyword evidence="1" id="KW-0472">Membrane</keyword>
<evidence type="ECO:0000313" key="3">
    <source>
        <dbReference type="Proteomes" id="UP000263900"/>
    </source>
</evidence>
<dbReference type="OrthoDB" id="639802at2"/>
<evidence type="ECO:0000313" key="2">
    <source>
        <dbReference type="EMBL" id="AXY77751.1"/>
    </source>
</evidence>
<keyword evidence="1" id="KW-0812">Transmembrane</keyword>
<sequence>MNERDLVKDVILEVFMKSGYAHTGQMTQRDFDYISSEIEKKSGILISGTTIKRLALGDFSRLPQVATLNAIANYFDYKTWQDFKASRATVIKPEFDIPPSVARKEGSRFFKRKLLYFAASLLVVVLILVFFLFESRPASISNAEKAKFSCQKSTRNDMPNTVIFKYDIDQVHADSFFIQQSWDKNRRRRIYKNKYTITDIYYEPGYHIAKLIANDSIIKTMDVHIPTDGWFFYAIDNIANYIPEYIKTDKYINNGVLGLSVQQLKENNIDITKDKLYHYTYFPDSMTVKSNNFRLKTRVRMNEVRNSWCPYITIELFCQGYFIQMKSTKKGCANKASLILSQEIKGNETDLTALTFDVNQWTDVEIVSTNNIVTIYINNKAAFSAPSFDRIKYISGFAFISNGLCEVDNIELAGPDGKNVYKGQ</sequence>
<evidence type="ECO:0000256" key="1">
    <source>
        <dbReference type="SAM" id="Phobius"/>
    </source>
</evidence>
<reference evidence="2 3" key="1">
    <citation type="submission" date="2018-09" db="EMBL/GenBank/DDBJ databases">
        <title>Genome sequencing of strain 6GH32-13.</title>
        <authorList>
            <person name="Weon H.-Y."/>
            <person name="Heo J."/>
            <person name="Kwon S.-W."/>
        </authorList>
    </citation>
    <scope>NUCLEOTIDE SEQUENCE [LARGE SCALE GENOMIC DNA]</scope>
    <source>
        <strain evidence="2 3">5GH32-13</strain>
    </source>
</reference>
<protein>
    <submittedName>
        <fullName evidence="2">Uncharacterized protein</fullName>
    </submittedName>
</protein>
<keyword evidence="1" id="KW-1133">Transmembrane helix</keyword>
<keyword evidence="3" id="KW-1185">Reference proteome</keyword>
<dbReference type="Proteomes" id="UP000263900">
    <property type="component" value="Chromosome"/>
</dbReference>
<accession>A0A3B7N6T0</accession>